<keyword evidence="3" id="KW-1185">Reference proteome</keyword>
<name>A0ABT6K2S8_9CYAN</name>
<evidence type="ECO:0000313" key="3">
    <source>
        <dbReference type="Proteomes" id="UP001159371"/>
    </source>
</evidence>
<dbReference type="EMBL" id="JANQDO010000052">
    <property type="protein sequence ID" value="MDH6056613.1"/>
    <property type="molecule type" value="Genomic_DNA"/>
</dbReference>
<dbReference type="Proteomes" id="UP001159371">
    <property type="component" value="Unassembled WGS sequence"/>
</dbReference>
<gene>
    <name evidence="2" type="ORF">NWP19_07385</name>
</gene>
<comment type="caution">
    <text evidence="2">The sequence shown here is derived from an EMBL/GenBank/DDBJ whole genome shotgun (WGS) entry which is preliminary data.</text>
</comment>
<feature type="domain" description="DUF4114" evidence="1">
    <location>
        <begin position="161"/>
        <end position="225"/>
    </location>
</feature>
<reference evidence="2 3" key="1">
    <citation type="journal article" date="2023" name="J. Phycol.">
        <title>Chrysosporum ovalisporum is synonymous with the true-branching cyanobacterium Umezakia natans (Nostocales/Aphanizomenonaceae).</title>
        <authorList>
            <person name="McGregor G.B."/>
            <person name="Sendall B.C."/>
            <person name="Niiyama Y."/>
            <person name="Tuji A."/>
            <person name="Willis A."/>
        </authorList>
    </citation>
    <scope>NUCLEOTIDE SEQUENCE [LARGE SCALE GENOMIC DNA]</scope>
    <source>
        <strain evidence="2 3">FSS-43</strain>
    </source>
</reference>
<protein>
    <submittedName>
        <fullName evidence="2">DUF4114 domain-containing protein</fullName>
    </submittedName>
</protein>
<dbReference type="InterPro" id="IPR025193">
    <property type="entry name" value="DUF4114"/>
</dbReference>
<evidence type="ECO:0000259" key="1">
    <source>
        <dbReference type="Pfam" id="PF13448"/>
    </source>
</evidence>
<proteinExistence type="predicted"/>
<dbReference type="Pfam" id="PF13448">
    <property type="entry name" value="DUF4114"/>
    <property type="match status" value="1"/>
</dbReference>
<evidence type="ECO:0000313" key="2">
    <source>
        <dbReference type="EMBL" id="MDH6056613.1"/>
    </source>
</evidence>
<organism evidence="2 3">
    <name type="scientific">Umezakia ovalisporum FSS-43</name>
    <dbReference type="NCBI Taxonomy" id="2740520"/>
    <lineage>
        <taxon>Bacteria</taxon>
        <taxon>Bacillati</taxon>
        <taxon>Cyanobacteriota</taxon>
        <taxon>Cyanophyceae</taxon>
        <taxon>Nostocales</taxon>
        <taxon>Nodulariaceae</taxon>
        <taxon>Umezakia</taxon>
    </lineage>
</organism>
<sequence length="229" mass="24138">MGTGAITPLTIGEVRANGFTLTGGGFNINAGVLGSTDTLQIFTRKIEVGEEKPLEAISLNNLDTSTVTGDRITVRVNATLYREASFDNVVGFYLADRTTGAVVDRLTGNSIAGLGNSNDYLNAVRNNALVTGTVANNQTTNLSSTFELSSNLNLSNYVLLPFLVANGGLNSVRTDDFSNLFVTSIGTNVSKSDQIQLLGNNVFGFEDLAGGGDNDFDDVIIQVRGISVV</sequence>
<accession>A0ABT6K2S8</accession>